<comment type="catalytic activity">
    <reaction evidence="1 10">
        <text>Endonucleolytic cleavage of DNA to give random double-stranded fragments with terminal 5'-phosphates, ATP is simultaneously hydrolyzed.</text>
        <dbReference type="EC" id="3.1.21.3"/>
    </reaction>
</comment>
<dbReference type="InterPro" id="IPR004473">
    <property type="entry name" value="Restrct_endonuc_typeI_HsdR"/>
</dbReference>
<dbReference type="GO" id="GO:0009035">
    <property type="term" value="F:type I site-specific deoxyribonuclease activity"/>
    <property type="evidence" value="ECO:0007669"/>
    <property type="project" value="UniProtKB-EC"/>
</dbReference>
<evidence type="ECO:0000259" key="11">
    <source>
        <dbReference type="PROSITE" id="PS51192"/>
    </source>
</evidence>
<dbReference type="EC" id="3.1.21.3" evidence="10"/>
<dbReference type="Pfam" id="PF04313">
    <property type="entry name" value="HSDR_N"/>
    <property type="match status" value="1"/>
</dbReference>
<dbReference type="InterPro" id="IPR040980">
    <property type="entry name" value="SWI2_SNF2"/>
</dbReference>
<evidence type="ECO:0000256" key="3">
    <source>
        <dbReference type="ARBA" id="ARBA00022722"/>
    </source>
</evidence>
<evidence type="ECO:0000256" key="6">
    <source>
        <dbReference type="ARBA" id="ARBA00022759"/>
    </source>
</evidence>
<dbReference type="InterPro" id="IPR027417">
    <property type="entry name" value="P-loop_NTPase"/>
</dbReference>
<keyword evidence="7 10" id="KW-0378">Hydrolase</keyword>
<evidence type="ECO:0000256" key="2">
    <source>
        <dbReference type="ARBA" id="ARBA00008598"/>
    </source>
</evidence>
<evidence type="ECO:0000256" key="8">
    <source>
        <dbReference type="ARBA" id="ARBA00022840"/>
    </source>
</evidence>
<comment type="subunit">
    <text evidence="10">The type I restriction/modification system is composed of three polypeptides R, M and S.</text>
</comment>
<evidence type="ECO:0000256" key="9">
    <source>
        <dbReference type="ARBA" id="ARBA00023125"/>
    </source>
</evidence>
<comment type="function">
    <text evidence="10">Subunit R is required for both nuclease and ATPase activities, but not for modification.</text>
</comment>
<evidence type="ECO:0000256" key="1">
    <source>
        <dbReference type="ARBA" id="ARBA00000851"/>
    </source>
</evidence>
<keyword evidence="13" id="KW-1185">Reference proteome</keyword>
<dbReference type="EMBL" id="CP133659">
    <property type="protein sequence ID" value="WMW64534.1"/>
    <property type="molecule type" value="Genomic_DNA"/>
</dbReference>
<keyword evidence="9 10" id="KW-0238">DNA-binding</keyword>
<gene>
    <name evidence="12" type="ORF">KPS_002567</name>
</gene>
<sequence>MFNEENTVEQMVLETLCGDMTSNMIAEELAIYGGEIKGWRFVSAEELPRQHSDVLVESMVRDALIRLNPEIKAQPDRVDEVLYRLRTIPLSVQSEGLVRANELFAEWLRGEKSMPFGERGEHTPVRLIDFENLSNNDYVVTNQWVYPVKEGGRRFDIIMLVNGIPLVVGEAKTPVRPAVTWVDGASDIHNGYEQSVPQMFVPNVLSFATEGKCYRYGSVRMPIDIWGPWHEGENKAEGTLVDVQRSIRSMLRPHVVLDNLQNFTLFATDKKHRRIKIICRYQQYEGANLMVARVVKGYPKKGLIWHFQGSGKSLLMVFAAQKLRMHRKLGNPTVMIVVDRIDLDTQITATFNAADIPNMVGAATRQELQSLLAADTRKIIITTIHKFGEADGRLNERSNIIVMVDEAHRTQEGDLGRKMRDALPNAFLFGLTGTPINKRDRNTFWAFGADEDEQGYMSRYSFQDSIRDKATLPLHFEAVDVKLRINKDAIDEAYSQMTDELSELDRDDLAKRAAKMAVLIKAPARVNAICQHIVKHFQEKVEPNGFKAQVVTFDRECCVLYKKVMDELVGPEASAIVMHTQGGKSDEYAEWKLAKDEEEKLLDRFRDPIDPLKFLIVTSKLLTGFDAPILQVMYLDKPMKDHNLLQAICRTNRVYPGKTHGLIVDYLGIFDDVATALDFDEKAVQKVITNLDDLKKELPGVVARCLAFFPGVDRTVGGYEGLIAAQDCLPDNETRDKFAAEYSVLSRLWEALSPDPCLGPYKKDYKWLTQVYESVKPPSGNGKLLWYALGAKTIELVHENVHLETVRDDLDTLVMDAEVLEGLLDAKDPDKKSREIEIKLIARLRKHKNNRKFVALGERLEKLKERHEQGLLHSLDFLKELLTLAKEVVQAEKQVDPVDEQAKAKAALTELFAEMKNGKTPMVVERIVTDIDEIVRLVRFPGWQNTKAGEREVQKVLRKVIYVKYQVKDQDLFDKAFGYIRQYY</sequence>
<comment type="similarity">
    <text evidence="2 10">Belongs to the HsdR family.</text>
</comment>
<dbReference type="SUPFAM" id="SSF52540">
    <property type="entry name" value="P-loop containing nucleoside triphosphate hydrolases"/>
    <property type="match status" value="2"/>
</dbReference>
<keyword evidence="5 10" id="KW-0680">Restriction system</keyword>
<dbReference type="Proteomes" id="UP001180616">
    <property type="component" value="Chromosome"/>
</dbReference>
<dbReference type="PANTHER" id="PTHR30195:SF15">
    <property type="entry name" value="TYPE I RESTRICTION ENZYME HINDI ENDONUCLEASE SUBUNIT"/>
    <property type="match status" value="1"/>
</dbReference>
<proteinExistence type="inferred from homology"/>
<dbReference type="NCBIfam" id="TIGR00348">
    <property type="entry name" value="hsdR"/>
    <property type="match status" value="1"/>
</dbReference>
<protein>
    <recommendedName>
        <fullName evidence="10">Type I restriction enzyme endonuclease subunit</fullName>
        <shortName evidence="10">R protein</shortName>
        <ecNumber evidence="10">3.1.21.3</ecNumber>
    </recommendedName>
</protein>
<dbReference type="CDD" id="cd18030">
    <property type="entry name" value="DEXHc_RE_I_HsdR"/>
    <property type="match status" value="1"/>
</dbReference>
<evidence type="ECO:0000256" key="4">
    <source>
        <dbReference type="ARBA" id="ARBA00022741"/>
    </source>
</evidence>
<organism evidence="12 13">
    <name type="scientific">Nitratidesulfovibrio liaohensis</name>
    <dbReference type="NCBI Taxonomy" id="2604158"/>
    <lineage>
        <taxon>Bacteria</taxon>
        <taxon>Pseudomonadati</taxon>
        <taxon>Thermodesulfobacteriota</taxon>
        <taxon>Desulfovibrionia</taxon>
        <taxon>Desulfovibrionales</taxon>
        <taxon>Desulfovibrionaceae</taxon>
        <taxon>Nitratidesulfovibrio</taxon>
    </lineage>
</organism>
<evidence type="ECO:0000256" key="10">
    <source>
        <dbReference type="RuleBase" id="RU364115"/>
    </source>
</evidence>
<evidence type="ECO:0000313" key="12">
    <source>
        <dbReference type="EMBL" id="WMW64534.1"/>
    </source>
</evidence>
<keyword evidence="3" id="KW-0540">Nuclease</keyword>
<dbReference type="PANTHER" id="PTHR30195">
    <property type="entry name" value="TYPE I SITE-SPECIFIC DEOXYRIBONUCLEASE PROTEIN SUBUNIT M AND R"/>
    <property type="match status" value="1"/>
</dbReference>
<keyword evidence="4 10" id="KW-0547">Nucleotide-binding</keyword>
<accession>A0ABY9QZA8</accession>
<dbReference type="Gene3D" id="3.90.1570.50">
    <property type="match status" value="1"/>
</dbReference>
<dbReference type="PROSITE" id="PS51192">
    <property type="entry name" value="HELICASE_ATP_BIND_1"/>
    <property type="match status" value="1"/>
</dbReference>
<dbReference type="RefSeq" id="WP_309540620.1">
    <property type="nucleotide sequence ID" value="NZ_CP133659.1"/>
</dbReference>
<reference evidence="12" key="1">
    <citation type="submission" date="2023-09" db="EMBL/GenBank/DDBJ databases">
        <authorList>
            <consortium name="CW5 consortium"/>
            <person name="Lu C.-W."/>
        </authorList>
    </citation>
    <scope>NUCLEOTIDE SEQUENCE</scope>
    <source>
        <strain evidence="12">KPS</strain>
    </source>
</reference>
<keyword evidence="6" id="KW-0255">Endonuclease</keyword>
<keyword evidence="8 10" id="KW-0067">ATP-binding</keyword>
<dbReference type="Pfam" id="PF18766">
    <property type="entry name" value="SWI2_SNF2"/>
    <property type="match status" value="1"/>
</dbReference>
<dbReference type="CDD" id="cd18800">
    <property type="entry name" value="SF2_C_EcoR124I-like"/>
    <property type="match status" value="1"/>
</dbReference>
<dbReference type="SMART" id="SM00487">
    <property type="entry name" value="DEXDc"/>
    <property type="match status" value="1"/>
</dbReference>
<feature type="domain" description="Helicase ATP-binding" evidence="11">
    <location>
        <begin position="293"/>
        <end position="453"/>
    </location>
</feature>
<dbReference type="InterPro" id="IPR014001">
    <property type="entry name" value="Helicase_ATP-bd"/>
</dbReference>
<dbReference type="InterPro" id="IPR055180">
    <property type="entry name" value="HsdR_RecA-like_helicase_dom_2"/>
</dbReference>
<dbReference type="InterPro" id="IPR051268">
    <property type="entry name" value="Type-I_R_enzyme_R_subunit"/>
</dbReference>
<evidence type="ECO:0000256" key="7">
    <source>
        <dbReference type="ARBA" id="ARBA00022801"/>
    </source>
</evidence>
<dbReference type="InterPro" id="IPR007409">
    <property type="entry name" value="Restrct_endonuc_type1_HsdR_N"/>
</dbReference>
<dbReference type="Gene3D" id="3.40.50.300">
    <property type="entry name" value="P-loop containing nucleotide triphosphate hydrolases"/>
    <property type="match status" value="2"/>
</dbReference>
<evidence type="ECO:0000313" key="13">
    <source>
        <dbReference type="Proteomes" id="UP001180616"/>
    </source>
</evidence>
<evidence type="ECO:0000256" key="5">
    <source>
        <dbReference type="ARBA" id="ARBA00022747"/>
    </source>
</evidence>
<dbReference type="Pfam" id="PF22679">
    <property type="entry name" value="T1R_D3-like"/>
    <property type="match status" value="1"/>
</dbReference>
<dbReference type="CDD" id="cd22332">
    <property type="entry name" value="HsdR_N"/>
    <property type="match status" value="1"/>
</dbReference>
<name>A0ABY9QZA8_9BACT</name>